<dbReference type="Proteomes" id="UP001055439">
    <property type="component" value="Chromosome 7"/>
</dbReference>
<name>A0A9E7GLU6_9LILI</name>
<evidence type="ECO:0000256" key="8">
    <source>
        <dbReference type="ARBA" id="ARBA00023242"/>
    </source>
</evidence>
<dbReference type="SUPFAM" id="SSF46785">
    <property type="entry name" value="Winged helix' DNA-binding domain"/>
    <property type="match status" value="1"/>
</dbReference>
<proteinExistence type="inferred from homology"/>
<feature type="domain" description="HSF-type DNA-binding" evidence="11">
    <location>
        <begin position="169"/>
        <end position="193"/>
    </location>
</feature>
<evidence type="ECO:0000256" key="9">
    <source>
        <dbReference type="RuleBase" id="RU004020"/>
    </source>
</evidence>
<dbReference type="PANTHER" id="PTHR10015:SF411">
    <property type="entry name" value="HEAT STRESS TRANSCRIPTION FACTOR B-4A-RELATED"/>
    <property type="match status" value="1"/>
</dbReference>
<dbReference type="GO" id="GO:0006357">
    <property type="term" value="P:regulation of transcription by RNA polymerase II"/>
    <property type="evidence" value="ECO:0007669"/>
    <property type="project" value="TreeGrafter"/>
</dbReference>
<dbReference type="EMBL" id="CP097509">
    <property type="protein sequence ID" value="URE17200.1"/>
    <property type="molecule type" value="Genomic_DNA"/>
</dbReference>
<gene>
    <name evidence="12" type="ORF">MUK42_11674</name>
</gene>
<evidence type="ECO:0000259" key="11">
    <source>
        <dbReference type="PROSITE" id="PS00434"/>
    </source>
</evidence>
<dbReference type="GO" id="GO:0003700">
    <property type="term" value="F:DNA-binding transcription factor activity"/>
    <property type="evidence" value="ECO:0007669"/>
    <property type="project" value="InterPro"/>
</dbReference>
<dbReference type="Gene3D" id="1.10.10.10">
    <property type="entry name" value="Winged helix-like DNA-binding domain superfamily/Winged helix DNA-binding domain"/>
    <property type="match status" value="1"/>
</dbReference>
<evidence type="ECO:0000256" key="2">
    <source>
        <dbReference type="ARBA" id="ARBA00011233"/>
    </source>
</evidence>
<comment type="subcellular location">
    <subcellularLocation>
        <location evidence="1">Nucleus</location>
    </subcellularLocation>
</comment>
<keyword evidence="3" id="KW-0597">Phosphoprotein</keyword>
<evidence type="ECO:0000256" key="3">
    <source>
        <dbReference type="ARBA" id="ARBA00022553"/>
    </source>
</evidence>
<dbReference type="Pfam" id="PF00447">
    <property type="entry name" value="HSF_DNA-bind"/>
    <property type="match status" value="1"/>
</dbReference>
<keyword evidence="6" id="KW-0238">DNA-binding</keyword>
<evidence type="ECO:0000256" key="7">
    <source>
        <dbReference type="ARBA" id="ARBA00023163"/>
    </source>
</evidence>
<keyword evidence="8" id="KW-0539">Nucleus</keyword>
<feature type="region of interest" description="Disordered" evidence="10">
    <location>
        <begin position="355"/>
        <end position="392"/>
    </location>
</feature>
<sequence>MDTLRESSLRSLVTVIGGNDDRGCRKDINGLTEYLHCRLKRKPPSPYNISSLLTPNTDRHIFSPLTPRGYEVCIKPPRQLKLHLHTPTPTPTPSAVSEVCSRMERCWGGAGGVAAAAVSEPHKPVPAPFLTKTYQLVDDPATDHIVSWGDDRVSTFVVWRPPEFARDILPNYFKHNNFSSFVRQLNTYGFRKVVPERWEFANEFFRKGEKELLCEIHRRKTCSSSSSSFALASSLPLFPPFHHLEDYRLASPHWQDASSSRFLLLGGNDVNSTKAIRIGGGCGGGGQPTAAALLEENERLRRSNAALLSELSHMRKLYNDIIYFVQNHVHPVAPSSAAASPNFFLSAYQRRGCHNSGSPTSSSSLTIVEDPSPSPLDNATNDNDIGCNEESSSARPKLFGVSLHGCSSSSNKRGFHLREPASPFTRPRLVLDKEDLSLNLTPSSPPAC</sequence>
<dbReference type="PANTHER" id="PTHR10015">
    <property type="entry name" value="HEAT SHOCK TRANSCRIPTION FACTOR"/>
    <property type="match status" value="1"/>
</dbReference>
<keyword evidence="5" id="KW-0346">Stress response</keyword>
<evidence type="ECO:0000313" key="12">
    <source>
        <dbReference type="EMBL" id="URE17200.1"/>
    </source>
</evidence>
<dbReference type="FunFam" id="1.10.10.10:FF:000037">
    <property type="entry name" value="Heat stress transcription factor B-4"/>
    <property type="match status" value="1"/>
</dbReference>
<dbReference type="PRINTS" id="PR00056">
    <property type="entry name" value="HSFDOMAIN"/>
</dbReference>
<protein>
    <submittedName>
        <fullName evidence="12">Heat stress transcription factor</fullName>
    </submittedName>
</protein>
<keyword evidence="7" id="KW-0804">Transcription</keyword>
<dbReference type="OrthoDB" id="60033at2759"/>
<comment type="subunit">
    <text evidence="2">Homotrimer.</text>
</comment>
<evidence type="ECO:0000256" key="1">
    <source>
        <dbReference type="ARBA" id="ARBA00004123"/>
    </source>
</evidence>
<comment type="similarity">
    <text evidence="9">Belongs to the HSF family.</text>
</comment>
<feature type="compositionally biased region" description="Polar residues" evidence="10">
    <location>
        <begin position="375"/>
        <end position="392"/>
    </location>
</feature>
<dbReference type="GO" id="GO:0000978">
    <property type="term" value="F:RNA polymerase II cis-regulatory region sequence-specific DNA binding"/>
    <property type="evidence" value="ECO:0007669"/>
    <property type="project" value="TreeGrafter"/>
</dbReference>
<reference evidence="12" key="1">
    <citation type="submission" date="2022-05" db="EMBL/GenBank/DDBJ databases">
        <title>The Musa troglodytarum L. genome provides insights into the mechanism of non-climacteric behaviour and enrichment of carotenoids.</title>
        <authorList>
            <person name="Wang J."/>
        </authorList>
    </citation>
    <scope>NUCLEOTIDE SEQUENCE</scope>
    <source>
        <tissue evidence="12">Leaf</tissue>
    </source>
</reference>
<organism evidence="12 13">
    <name type="scientific">Musa troglodytarum</name>
    <name type="common">fe'i banana</name>
    <dbReference type="NCBI Taxonomy" id="320322"/>
    <lineage>
        <taxon>Eukaryota</taxon>
        <taxon>Viridiplantae</taxon>
        <taxon>Streptophyta</taxon>
        <taxon>Embryophyta</taxon>
        <taxon>Tracheophyta</taxon>
        <taxon>Spermatophyta</taxon>
        <taxon>Magnoliopsida</taxon>
        <taxon>Liliopsida</taxon>
        <taxon>Zingiberales</taxon>
        <taxon>Musaceae</taxon>
        <taxon>Musa</taxon>
    </lineage>
</organism>
<dbReference type="AlphaFoldDB" id="A0A9E7GLU6"/>
<evidence type="ECO:0000256" key="6">
    <source>
        <dbReference type="ARBA" id="ARBA00023125"/>
    </source>
</evidence>
<dbReference type="SMART" id="SM00415">
    <property type="entry name" value="HSF"/>
    <property type="match status" value="1"/>
</dbReference>
<dbReference type="InterPro" id="IPR036388">
    <property type="entry name" value="WH-like_DNA-bd_sf"/>
</dbReference>
<evidence type="ECO:0000313" key="13">
    <source>
        <dbReference type="Proteomes" id="UP001055439"/>
    </source>
</evidence>
<dbReference type="PROSITE" id="PS00434">
    <property type="entry name" value="HSF_DOMAIN"/>
    <property type="match status" value="1"/>
</dbReference>
<evidence type="ECO:0000256" key="4">
    <source>
        <dbReference type="ARBA" id="ARBA00023015"/>
    </source>
</evidence>
<dbReference type="InterPro" id="IPR000232">
    <property type="entry name" value="HSF_DNA-bd"/>
</dbReference>
<keyword evidence="13" id="KW-1185">Reference proteome</keyword>
<evidence type="ECO:0000256" key="10">
    <source>
        <dbReference type="SAM" id="MobiDB-lite"/>
    </source>
</evidence>
<dbReference type="GO" id="GO:0005634">
    <property type="term" value="C:nucleus"/>
    <property type="evidence" value="ECO:0007669"/>
    <property type="project" value="UniProtKB-SubCell"/>
</dbReference>
<dbReference type="InterPro" id="IPR036390">
    <property type="entry name" value="WH_DNA-bd_sf"/>
</dbReference>
<evidence type="ECO:0000256" key="5">
    <source>
        <dbReference type="ARBA" id="ARBA00023016"/>
    </source>
</evidence>
<keyword evidence="4" id="KW-0805">Transcription regulation</keyword>
<accession>A0A9E7GLU6</accession>